<keyword evidence="2" id="KW-1185">Reference proteome</keyword>
<reference evidence="1 2" key="1">
    <citation type="journal article" date="2024" name="G3 (Bethesda)">
        <title>Genome assembly of Hibiscus sabdariffa L. provides insights into metabolisms of medicinal natural products.</title>
        <authorList>
            <person name="Kim T."/>
        </authorList>
    </citation>
    <scope>NUCLEOTIDE SEQUENCE [LARGE SCALE GENOMIC DNA]</scope>
    <source>
        <strain evidence="1">TK-2024</strain>
        <tissue evidence="1">Old leaves</tissue>
    </source>
</reference>
<comment type="caution">
    <text evidence="1">The sequence shown here is derived from an EMBL/GenBank/DDBJ whole genome shotgun (WGS) entry which is preliminary data.</text>
</comment>
<name>A0ABR2CQ00_9ROSI</name>
<evidence type="ECO:0000313" key="2">
    <source>
        <dbReference type="Proteomes" id="UP001472677"/>
    </source>
</evidence>
<organism evidence="1 2">
    <name type="scientific">Hibiscus sabdariffa</name>
    <name type="common">roselle</name>
    <dbReference type="NCBI Taxonomy" id="183260"/>
    <lineage>
        <taxon>Eukaryota</taxon>
        <taxon>Viridiplantae</taxon>
        <taxon>Streptophyta</taxon>
        <taxon>Embryophyta</taxon>
        <taxon>Tracheophyta</taxon>
        <taxon>Spermatophyta</taxon>
        <taxon>Magnoliopsida</taxon>
        <taxon>eudicotyledons</taxon>
        <taxon>Gunneridae</taxon>
        <taxon>Pentapetalae</taxon>
        <taxon>rosids</taxon>
        <taxon>malvids</taxon>
        <taxon>Malvales</taxon>
        <taxon>Malvaceae</taxon>
        <taxon>Malvoideae</taxon>
        <taxon>Hibiscus</taxon>
    </lineage>
</organism>
<proteinExistence type="predicted"/>
<evidence type="ECO:0000313" key="1">
    <source>
        <dbReference type="EMBL" id="KAK8521817.1"/>
    </source>
</evidence>
<dbReference type="EMBL" id="JBBPBM010000046">
    <property type="protein sequence ID" value="KAK8521817.1"/>
    <property type="molecule type" value="Genomic_DNA"/>
</dbReference>
<accession>A0ABR2CQ00</accession>
<protein>
    <submittedName>
        <fullName evidence="1">Uncharacterized protein</fullName>
    </submittedName>
</protein>
<sequence>MKATAVPMVAPIESISSKPHRQLKQISSSKLQNYLLRRQLNVVSKINNIIYINLNAMQIHSKNCSRCNKDCDRSICKDLANAKKHSAE</sequence>
<dbReference type="Proteomes" id="UP001472677">
    <property type="component" value="Unassembled WGS sequence"/>
</dbReference>
<gene>
    <name evidence="1" type="ORF">V6N12_066400</name>
</gene>